<proteinExistence type="predicted"/>
<sequence>MSITAGRQSLRATRTREHYMFMHANVANDVSHNANGSANAGAGPELTFHHQLSIYLKDSNAYGNTYFARYFEWQGICREKWFYECISRDMLQQEGVFITKHAQQDYLAETFPFQEITCEVNAYDVKRCSFWLEFRFYANGSPVSVGRQQIVFANHGKQITALPELVIKRIKRYELK</sequence>
<dbReference type="CDD" id="cd00586">
    <property type="entry name" value="4HBT"/>
    <property type="match status" value="1"/>
</dbReference>
<accession>A0AA87Y7K4</accession>
<dbReference type="Gene3D" id="3.10.129.10">
    <property type="entry name" value="Hotdog Thioesterase"/>
    <property type="match status" value="1"/>
</dbReference>
<dbReference type="EMBL" id="BMWW01000015">
    <property type="protein sequence ID" value="GGZ10597.1"/>
    <property type="molecule type" value="Genomic_DNA"/>
</dbReference>
<dbReference type="Pfam" id="PF13279">
    <property type="entry name" value="4HBT_2"/>
    <property type="match status" value="1"/>
</dbReference>
<dbReference type="Proteomes" id="UP000619512">
    <property type="component" value="Unassembled WGS sequence"/>
</dbReference>
<gene>
    <name evidence="1" type="ORF">GCM10007388_50020</name>
</gene>
<evidence type="ECO:0000313" key="1">
    <source>
        <dbReference type="EMBL" id="GGZ10597.1"/>
    </source>
</evidence>
<comment type="caution">
    <text evidence="1">The sequence shown here is derived from an EMBL/GenBank/DDBJ whole genome shotgun (WGS) entry which is preliminary data.</text>
</comment>
<reference evidence="1" key="1">
    <citation type="journal article" date="2014" name="Int. J. Syst. Evol. Microbiol.">
        <title>Complete genome sequence of Corynebacterium casei LMG S-19264T (=DSM 44701T), isolated from a smear-ripened cheese.</title>
        <authorList>
            <consortium name="US DOE Joint Genome Institute (JGI-PGF)"/>
            <person name="Walter F."/>
            <person name="Albersmeier A."/>
            <person name="Kalinowski J."/>
            <person name="Ruckert C."/>
        </authorList>
    </citation>
    <scope>NUCLEOTIDE SEQUENCE</scope>
    <source>
        <strain evidence="1">KCTC 12344</strain>
    </source>
</reference>
<dbReference type="RefSeq" id="WP_229466073.1">
    <property type="nucleotide sequence ID" value="NZ_BMWW01000015.1"/>
</dbReference>
<dbReference type="InterPro" id="IPR029069">
    <property type="entry name" value="HotDog_dom_sf"/>
</dbReference>
<evidence type="ECO:0000313" key="2">
    <source>
        <dbReference type="Proteomes" id="UP000619512"/>
    </source>
</evidence>
<evidence type="ECO:0008006" key="3">
    <source>
        <dbReference type="Google" id="ProtNLM"/>
    </source>
</evidence>
<organism evidence="1 2">
    <name type="scientific">Pseudoduganella plicata</name>
    <dbReference type="NCBI Taxonomy" id="321984"/>
    <lineage>
        <taxon>Bacteria</taxon>
        <taxon>Pseudomonadati</taxon>
        <taxon>Pseudomonadota</taxon>
        <taxon>Betaproteobacteria</taxon>
        <taxon>Burkholderiales</taxon>
        <taxon>Oxalobacteraceae</taxon>
        <taxon>Telluria group</taxon>
        <taxon>Pseudoduganella</taxon>
    </lineage>
</organism>
<reference evidence="1" key="2">
    <citation type="submission" date="2022-12" db="EMBL/GenBank/DDBJ databases">
        <authorList>
            <person name="Sun Q."/>
            <person name="Kim S."/>
        </authorList>
    </citation>
    <scope>NUCLEOTIDE SEQUENCE</scope>
    <source>
        <strain evidence="1">KCTC 12344</strain>
    </source>
</reference>
<dbReference type="AlphaFoldDB" id="A0AA87Y7K4"/>
<dbReference type="SUPFAM" id="SSF54637">
    <property type="entry name" value="Thioesterase/thiol ester dehydrase-isomerase"/>
    <property type="match status" value="1"/>
</dbReference>
<protein>
    <recommendedName>
        <fullName evidence="3">Acyl-CoA thioesterase</fullName>
    </recommendedName>
</protein>
<name>A0AA87Y7K4_9BURK</name>